<dbReference type="InterPro" id="IPR036865">
    <property type="entry name" value="CRAL-TRIO_dom_sf"/>
</dbReference>
<dbReference type="AlphaFoldDB" id="A0A8T0EQ84"/>
<dbReference type="Proteomes" id="UP000807504">
    <property type="component" value="Unassembled WGS sequence"/>
</dbReference>
<evidence type="ECO:0000313" key="2">
    <source>
        <dbReference type="EMBL" id="KAF8778053.1"/>
    </source>
</evidence>
<dbReference type="Pfam" id="PF00650">
    <property type="entry name" value="CRAL_TRIO"/>
    <property type="match status" value="1"/>
</dbReference>
<sequence length="300" mass="35414">MDNSSTKFLRFDAVDIDDPSVQVWQKEINETAENRASSLKILRRDLKSCTDIEPCLDETMLLSALRVTKFDTTKALRRIKNFYQKEEKLIDGFRKISMSYHKARSLRHFFISPYRLQDNSLLIMLSAGIDYNEYSLEERLYLECLATCMLVENPVNQICGLNLICDFAGFTFRGLREHTPWKLKWFMDSMLNTLPVRFKRFHIVNTPILFPPLYSIGCHFCPKKIQERIFIHPNDNWKSLHAHIPADILPEKYGGRLKDSSMLNCLEYFGLEKAEELFHKRLEYGFKKTKNRRLSFKVLY</sequence>
<gene>
    <name evidence="2" type="ORF">HNY73_014820</name>
</gene>
<dbReference type="Gene3D" id="3.40.525.10">
    <property type="entry name" value="CRAL-TRIO lipid binding domain"/>
    <property type="match status" value="1"/>
</dbReference>
<dbReference type="PRINTS" id="PR00180">
    <property type="entry name" value="CRETINALDHBP"/>
</dbReference>
<dbReference type="PANTHER" id="PTHR10174:SF130">
    <property type="entry name" value="ALPHA-TOCOPHEROL TRANSFER PROTEIN-LIKE"/>
    <property type="match status" value="1"/>
</dbReference>
<feature type="domain" description="CRAL-TRIO" evidence="1">
    <location>
        <begin position="86"/>
        <end position="261"/>
    </location>
</feature>
<dbReference type="EMBL" id="JABXBU010002072">
    <property type="protein sequence ID" value="KAF8778053.1"/>
    <property type="molecule type" value="Genomic_DNA"/>
</dbReference>
<keyword evidence="3" id="KW-1185">Reference proteome</keyword>
<dbReference type="Gene3D" id="1.10.8.20">
    <property type="entry name" value="N-terminal domain of phosphatidylinositol transfer protein sec14p"/>
    <property type="match status" value="1"/>
</dbReference>
<dbReference type="CDD" id="cd00170">
    <property type="entry name" value="SEC14"/>
    <property type="match status" value="1"/>
</dbReference>
<name>A0A8T0EQ84_ARGBR</name>
<dbReference type="SMART" id="SM00516">
    <property type="entry name" value="SEC14"/>
    <property type="match status" value="1"/>
</dbReference>
<organism evidence="2 3">
    <name type="scientific">Argiope bruennichi</name>
    <name type="common">Wasp spider</name>
    <name type="synonym">Aranea bruennichi</name>
    <dbReference type="NCBI Taxonomy" id="94029"/>
    <lineage>
        <taxon>Eukaryota</taxon>
        <taxon>Metazoa</taxon>
        <taxon>Ecdysozoa</taxon>
        <taxon>Arthropoda</taxon>
        <taxon>Chelicerata</taxon>
        <taxon>Arachnida</taxon>
        <taxon>Araneae</taxon>
        <taxon>Araneomorphae</taxon>
        <taxon>Entelegynae</taxon>
        <taxon>Araneoidea</taxon>
        <taxon>Araneidae</taxon>
        <taxon>Argiope</taxon>
    </lineage>
</organism>
<protein>
    <submittedName>
        <fullName evidence="2">Clavesin-2 like protein</fullName>
    </submittedName>
</protein>
<comment type="caution">
    <text evidence="2">The sequence shown here is derived from an EMBL/GenBank/DDBJ whole genome shotgun (WGS) entry which is preliminary data.</text>
</comment>
<dbReference type="PANTHER" id="PTHR10174">
    <property type="entry name" value="ALPHA-TOCOPHEROL TRANSFER PROTEIN-RELATED"/>
    <property type="match status" value="1"/>
</dbReference>
<dbReference type="SUPFAM" id="SSF52087">
    <property type="entry name" value="CRAL/TRIO domain"/>
    <property type="match status" value="1"/>
</dbReference>
<dbReference type="InterPro" id="IPR036273">
    <property type="entry name" value="CRAL/TRIO_N_dom_sf"/>
</dbReference>
<dbReference type="PROSITE" id="PS50191">
    <property type="entry name" value="CRAL_TRIO"/>
    <property type="match status" value="1"/>
</dbReference>
<dbReference type="InterPro" id="IPR001251">
    <property type="entry name" value="CRAL-TRIO_dom"/>
</dbReference>
<evidence type="ECO:0000313" key="3">
    <source>
        <dbReference type="Proteomes" id="UP000807504"/>
    </source>
</evidence>
<evidence type="ECO:0000259" key="1">
    <source>
        <dbReference type="PROSITE" id="PS50191"/>
    </source>
</evidence>
<dbReference type="SUPFAM" id="SSF46938">
    <property type="entry name" value="CRAL/TRIO N-terminal domain"/>
    <property type="match status" value="1"/>
</dbReference>
<accession>A0A8T0EQ84</accession>
<proteinExistence type="predicted"/>
<reference evidence="2" key="1">
    <citation type="journal article" date="2020" name="bioRxiv">
        <title>Chromosome-level reference genome of the European wasp spider Argiope bruennichi: a resource for studies on range expansion and evolutionary adaptation.</title>
        <authorList>
            <person name="Sheffer M.M."/>
            <person name="Hoppe A."/>
            <person name="Krehenwinkel H."/>
            <person name="Uhl G."/>
            <person name="Kuss A.W."/>
            <person name="Jensen L."/>
            <person name="Jensen C."/>
            <person name="Gillespie R.G."/>
            <person name="Hoff K.J."/>
            <person name="Prost S."/>
        </authorList>
    </citation>
    <scope>NUCLEOTIDE SEQUENCE</scope>
</reference>
<dbReference type="GO" id="GO:1902936">
    <property type="term" value="F:phosphatidylinositol bisphosphate binding"/>
    <property type="evidence" value="ECO:0007669"/>
    <property type="project" value="TreeGrafter"/>
</dbReference>
<dbReference type="GO" id="GO:0016020">
    <property type="term" value="C:membrane"/>
    <property type="evidence" value="ECO:0007669"/>
    <property type="project" value="TreeGrafter"/>
</dbReference>
<reference evidence="2" key="2">
    <citation type="submission" date="2020-06" db="EMBL/GenBank/DDBJ databases">
        <authorList>
            <person name="Sheffer M."/>
        </authorList>
    </citation>
    <scope>NUCLEOTIDE SEQUENCE</scope>
</reference>